<evidence type="ECO:0000313" key="4">
    <source>
        <dbReference type="WBParaSite" id="Minc3s00215g07746"/>
    </source>
</evidence>
<dbReference type="Proteomes" id="UP000887563">
    <property type="component" value="Unplaced"/>
</dbReference>
<dbReference type="PANTHER" id="PTHR11731">
    <property type="entry name" value="PROTEASE FAMILY S9B,C DIPEPTIDYL-PEPTIDASE IV-RELATED"/>
    <property type="match status" value="1"/>
</dbReference>
<dbReference type="WBParaSite" id="Minc3s00215g07746">
    <property type="protein sequence ID" value="Minc3s00215g07746"/>
    <property type="gene ID" value="Minc3s00215g07746"/>
</dbReference>
<dbReference type="Pfam" id="PF00930">
    <property type="entry name" value="DPPIV_N"/>
    <property type="match status" value="1"/>
</dbReference>
<dbReference type="Gene3D" id="2.140.10.30">
    <property type="entry name" value="Dipeptidylpeptidase IV, N-terminal domain"/>
    <property type="match status" value="1"/>
</dbReference>
<dbReference type="InterPro" id="IPR029058">
    <property type="entry name" value="AB_hydrolase_fold"/>
</dbReference>
<dbReference type="SUPFAM" id="SSF53474">
    <property type="entry name" value="alpha/beta-Hydrolases"/>
    <property type="match status" value="1"/>
</dbReference>
<dbReference type="AlphaFoldDB" id="A0A914L0Y5"/>
<protein>
    <submittedName>
        <fullName evidence="4">Uncharacterized protein</fullName>
    </submittedName>
</protein>
<dbReference type="SUPFAM" id="SSF82171">
    <property type="entry name" value="DPP6 N-terminal domain-like"/>
    <property type="match status" value="1"/>
</dbReference>
<dbReference type="GO" id="GO:0008239">
    <property type="term" value="F:dipeptidyl-peptidase activity"/>
    <property type="evidence" value="ECO:0007669"/>
    <property type="project" value="TreeGrafter"/>
</dbReference>
<dbReference type="InterPro" id="IPR001375">
    <property type="entry name" value="Peptidase_S9_cat"/>
</dbReference>
<reference evidence="4" key="1">
    <citation type="submission" date="2022-11" db="UniProtKB">
        <authorList>
            <consortium name="WormBaseParasite"/>
        </authorList>
    </citation>
    <scope>IDENTIFICATION</scope>
</reference>
<feature type="domain" description="Dipeptidylpeptidase IV N-terminal" evidence="2">
    <location>
        <begin position="163"/>
        <end position="467"/>
    </location>
</feature>
<dbReference type="Pfam" id="PF00326">
    <property type="entry name" value="Peptidase_S9"/>
    <property type="match status" value="1"/>
</dbReference>
<proteinExistence type="predicted"/>
<feature type="domain" description="Peptidase S9 prolyl oligopeptidase catalytic" evidence="1">
    <location>
        <begin position="642"/>
        <end position="842"/>
    </location>
</feature>
<dbReference type="GO" id="GO:0006508">
    <property type="term" value="P:proteolysis"/>
    <property type="evidence" value="ECO:0007669"/>
    <property type="project" value="InterPro"/>
</dbReference>
<accession>A0A914L0Y5</accession>
<dbReference type="PANTHER" id="PTHR11731:SF193">
    <property type="entry name" value="DIPEPTIDYL PEPTIDASE 9"/>
    <property type="match status" value="1"/>
</dbReference>
<evidence type="ECO:0000313" key="3">
    <source>
        <dbReference type="Proteomes" id="UP000887563"/>
    </source>
</evidence>
<dbReference type="InterPro" id="IPR050278">
    <property type="entry name" value="Serine_Prot_S9B/DPPIV"/>
</dbReference>
<dbReference type="Gene3D" id="3.40.50.1820">
    <property type="entry name" value="alpha/beta hydrolase"/>
    <property type="match status" value="1"/>
</dbReference>
<name>A0A914L0Y5_MELIC</name>
<keyword evidence="3" id="KW-1185">Reference proteome</keyword>
<evidence type="ECO:0000259" key="1">
    <source>
        <dbReference type="Pfam" id="PF00326"/>
    </source>
</evidence>
<organism evidence="3 4">
    <name type="scientific">Meloidogyne incognita</name>
    <name type="common">Southern root-knot nematode worm</name>
    <name type="synonym">Oxyuris incognita</name>
    <dbReference type="NCBI Taxonomy" id="6306"/>
    <lineage>
        <taxon>Eukaryota</taxon>
        <taxon>Metazoa</taxon>
        <taxon>Ecdysozoa</taxon>
        <taxon>Nematoda</taxon>
        <taxon>Chromadorea</taxon>
        <taxon>Rhabditida</taxon>
        <taxon>Tylenchina</taxon>
        <taxon>Tylenchomorpha</taxon>
        <taxon>Tylenchoidea</taxon>
        <taxon>Meloidogynidae</taxon>
        <taxon>Meloidogyninae</taxon>
        <taxon>Meloidogyne</taxon>
        <taxon>Meloidogyne incognita group</taxon>
    </lineage>
</organism>
<sequence length="852" mass="96570">MAPHLESNWEHYIQHVKFWRTEVKRSLGEMISNLEIVSSGNGKPTIFGLAAAPGDSSFNQILMHAEICLDDLPLNPDDLMEERPILELKPMFDFAAKIQFQPQTPSKDPSTDDQQQSKLPSELALHYERLRGQLSSGVVSYERHAENGAFLICTFTQLFVYKNNIRSQIAQWLPPQSFLMNASFCKITSDFVAFISGNQLFIDRNGICVFKSDNSLPNTSNGVPSFITQEEFERYDGYWWSPTRVEILYERVDESQVGQIVPGGCGGESIRYPLAGTKNAISMPRICCLVDCDEKEENCSFDDLGLDTNLNEFVPWMEYIVRMGWTSKGNEIYLVVMNRLQTRMAIILLPRTLFVSAGKSGKGFGNMKIIYEETSSVWINWNNLLHFPLILNQTDECEKKKIQFIMGSESFDKCHLYLQNWEEEKGIISKQITRGSDWVVLKEAVPKVDNNRRLVYFLAERISPIILSLCVASIPSLTSTINNDDKLQDCRVLTPQDLSYKFERCNPTLCLNPDVGFICWLSAVNRLPECRFYRFVHANEPGSLPTAVYTHRIGVQIVSPSPSIRSTSSWGLPYLHRSPSSIFNHKFCEFVSTTSKQRHFALALWPCEEIESTKKFPVIHSVYGGPSIQIVRNSWHSISQFLKFLAYGYAVVIVDGRGSANRGVSFEGHIKEAMGSVEMEDQVEGLKQAIDQTGNILDGERVVCIGWSYGGYMSIQLIAEYPNIYKAAVVGGAVTDWQLYDTAYTERYMGTPQQNAEAYKKSSIISKVDMLPNQEGRILIVHGMIDENVHFQHTILLINSLIKASKPHQLLLFPTERHAIRTGESVEYFHASVLSFFRRALGLGIIVKKENI</sequence>
<evidence type="ECO:0000259" key="2">
    <source>
        <dbReference type="Pfam" id="PF00930"/>
    </source>
</evidence>
<dbReference type="GO" id="GO:0008236">
    <property type="term" value="F:serine-type peptidase activity"/>
    <property type="evidence" value="ECO:0007669"/>
    <property type="project" value="InterPro"/>
</dbReference>
<dbReference type="InterPro" id="IPR002469">
    <property type="entry name" value="Peptidase_S9B_N"/>
</dbReference>